<keyword evidence="1" id="KW-1185">Reference proteome</keyword>
<evidence type="ECO:0000313" key="1">
    <source>
        <dbReference type="Proteomes" id="UP000790787"/>
    </source>
</evidence>
<evidence type="ECO:0000313" key="2">
    <source>
        <dbReference type="RefSeq" id="XP_075083514.1"/>
    </source>
</evidence>
<proteinExistence type="predicted"/>
<name>A0AC58SEW6_TOBAC</name>
<reference evidence="1" key="1">
    <citation type="journal article" date="2014" name="Nat. Commun.">
        <title>The tobacco genome sequence and its comparison with those of tomato and potato.</title>
        <authorList>
            <person name="Sierro N."/>
            <person name="Battey J.N."/>
            <person name="Ouadi S."/>
            <person name="Bakaher N."/>
            <person name="Bovet L."/>
            <person name="Willig A."/>
            <person name="Goepfert S."/>
            <person name="Peitsch M.C."/>
            <person name="Ivanov N.V."/>
        </authorList>
    </citation>
    <scope>NUCLEOTIDE SEQUENCE [LARGE SCALE GENOMIC DNA]</scope>
</reference>
<reference evidence="2" key="2">
    <citation type="submission" date="2025-08" db="UniProtKB">
        <authorList>
            <consortium name="RefSeq"/>
        </authorList>
    </citation>
    <scope>IDENTIFICATION</scope>
    <source>
        <tissue evidence="2">Leaf</tissue>
    </source>
</reference>
<protein>
    <submittedName>
        <fullName evidence="2">Uncharacterized protein LOC107762590</fullName>
    </submittedName>
</protein>
<organism evidence="1 2">
    <name type="scientific">Nicotiana tabacum</name>
    <name type="common">Common tobacco</name>
    <dbReference type="NCBI Taxonomy" id="4097"/>
    <lineage>
        <taxon>Eukaryota</taxon>
        <taxon>Viridiplantae</taxon>
        <taxon>Streptophyta</taxon>
        <taxon>Embryophyta</taxon>
        <taxon>Tracheophyta</taxon>
        <taxon>Spermatophyta</taxon>
        <taxon>Magnoliopsida</taxon>
        <taxon>eudicotyledons</taxon>
        <taxon>Gunneridae</taxon>
        <taxon>Pentapetalae</taxon>
        <taxon>asterids</taxon>
        <taxon>lamiids</taxon>
        <taxon>Solanales</taxon>
        <taxon>Solanaceae</taxon>
        <taxon>Nicotianoideae</taxon>
        <taxon>Nicotianeae</taxon>
        <taxon>Nicotiana</taxon>
    </lineage>
</organism>
<accession>A0AC58SEW6</accession>
<dbReference type="RefSeq" id="XP_075083514.1">
    <property type="nucleotide sequence ID" value="XM_075227413.1"/>
</dbReference>
<gene>
    <name evidence="2" type="primary">LOC107762590</name>
</gene>
<dbReference type="Proteomes" id="UP000790787">
    <property type="component" value="Chromosome 2"/>
</dbReference>
<sequence>MPVEFFFTATYGLHTVEDRRSLWTHLRDLRNGMQRRWLIMGDFNIVLNPEDRITGNPVLESETTYFNDFIVDSGMCELRTIGRDFTWTNSHIFGRIDRALVNTEWMTSLPQVDVEIMVTKFSDYSPLCINVTETLSSRPRPFKFLNHLAEHRYSLTNVERGWRQTVAATYMKRVWLKLKKVKEEMKALNSEEFSKVKGRILDARTKLAELQEHMRDHTHDVSLFETERNLKKEIEKWSMVEESIYRQKFRIQWLQIGESNTTFFFANMKNRTAHNHINKLQTSTGNWIQTEAEIT</sequence>